<evidence type="ECO:0000313" key="5">
    <source>
        <dbReference type="EMBL" id="RHW29013.1"/>
    </source>
</evidence>
<dbReference type="PROSITE" id="PS51186">
    <property type="entry name" value="GNAT"/>
    <property type="match status" value="1"/>
</dbReference>
<protein>
    <recommendedName>
        <fullName evidence="3">[Ribosomal protein bS18]-alanine N-acetyltransferase</fullName>
        <ecNumber evidence="3">2.3.1.266</ecNumber>
    </recommendedName>
</protein>
<sequence length="150" mass="16005">MSVRPADLGDVDAIVDLELVAFPLDPWSEPLVAEGVAGRVPTTSYLVAERGSVFVGHAAVSVVQEIAELQRIATVTTARRTGVASALLAAVHDHAAACGAERLLLEVRDDNEAALAFYAGAGFAEIARRPRYYRDGTDAVVLQRFVRMGE</sequence>
<dbReference type="InterPro" id="IPR000182">
    <property type="entry name" value="GNAT_dom"/>
</dbReference>
<dbReference type="AlphaFoldDB" id="A0A417Y8H4"/>
<dbReference type="GO" id="GO:0008999">
    <property type="term" value="F:protein-N-terminal-alanine acetyltransferase activity"/>
    <property type="evidence" value="ECO:0007669"/>
    <property type="project" value="UniProtKB-EC"/>
</dbReference>
<feature type="domain" description="N-acetyltransferase" evidence="4">
    <location>
        <begin position="1"/>
        <end position="147"/>
    </location>
</feature>
<gene>
    <name evidence="5" type="primary">rimI</name>
    <name evidence="5" type="ORF">D0Z08_03595</name>
</gene>
<proteinExistence type="inferred from homology"/>
<evidence type="ECO:0000256" key="3">
    <source>
        <dbReference type="RuleBase" id="RU363094"/>
    </source>
</evidence>
<dbReference type="PANTHER" id="PTHR43877">
    <property type="entry name" value="AMINOALKYLPHOSPHONATE N-ACETYLTRANSFERASE-RELATED-RELATED"/>
    <property type="match status" value="1"/>
</dbReference>
<comment type="caution">
    <text evidence="5">The sequence shown here is derived from an EMBL/GenBank/DDBJ whole genome shotgun (WGS) entry which is preliminary data.</text>
</comment>
<comment type="similarity">
    <text evidence="3">Belongs to the acetyltransferase family. RimI subfamily.</text>
</comment>
<dbReference type="Gene3D" id="3.40.630.30">
    <property type="match status" value="1"/>
</dbReference>
<dbReference type="Proteomes" id="UP000283644">
    <property type="component" value="Unassembled WGS sequence"/>
</dbReference>
<comment type="function">
    <text evidence="3">Acetylates the N-terminal alanine of ribosomal protein bS18.</text>
</comment>
<keyword evidence="2" id="KW-0012">Acyltransferase</keyword>
<evidence type="ECO:0000259" key="4">
    <source>
        <dbReference type="PROSITE" id="PS51186"/>
    </source>
</evidence>
<name>A0A417Y8H4_9ACTN</name>
<dbReference type="Pfam" id="PF00583">
    <property type="entry name" value="Acetyltransf_1"/>
    <property type="match status" value="1"/>
</dbReference>
<comment type="subcellular location">
    <subcellularLocation>
        <location evidence="3">Cytoplasm</location>
    </subcellularLocation>
</comment>
<dbReference type="SUPFAM" id="SSF55729">
    <property type="entry name" value="Acyl-CoA N-acyltransferases (Nat)"/>
    <property type="match status" value="1"/>
</dbReference>
<dbReference type="OrthoDB" id="529907at2"/>
<keyword evidence="3" id="KW-0963">Cytoplasm</keyword>
<accession>A0A417Y8H4</accession>
<keyword evidence="6" id="KW-1185">Reference proteome</keyword>
<evidence type="ECO:0000256" key="1">
    <source>
        <dbReference type="ARBA" id="ARBA00022679"/>
    </source>
</evidence>
<dbReference type="InterPro" id="IPR006464">
    <property type="entry name" value="AcTrfase_RimI/Ard1"/>
</dbReference>
<dbReference type="NCBIfam" id="TIGR01575">
    <property type="entry name" value="rimI"/>
    <property type="match status" value="1"/>
</dbReference>
<dbReference type="InterPro" id="IPR050832">
    <property type="entry name" value="Bact_Acetyltransf"/>
</dbReference>
<keyword evidence="1 5" id="KW-0808">Transferase</keyword>
<organism evidence="5 6">
    <name type="scientific">Nocardioides immobilis</name>
    <dbReference type="NCBI Taxonomy" id="2049295"/>
    <lineage>
        <taxon>Bacteria</taxon>
        <taxon>Bacillati</taxon>
        <taxon>Actinomycetota</taxon>
        <taxon>Actinomycetes</taxon>
        <taxon>Propionibacteriales</taxon>
        <taxon>Nocardioidaceae</taxon>
        <taxon>Nocardioides</taxon>
    </lineage>
</organism>
<comment type="catalytic activity">
    <reaction evidence="3">
        <text>N-terminal L-alanyl-[ribosomal protein bS18] + acetyl-CoA = N-terminal N(alpha)-acetyl-L-alanyl-[ribosomal protein bS18] + CoA + H(+)</text>
        <dbReference type="Rhea" id="RHEA:43756"/>
        <dbReference type="Rhea" id="RHEA-COMP:10676"/>
        <dbReference type="Rhea" id="RHEA-COMP:10677"/>
        <dbReference type="ChEBI" id="CHEBI:15378"/>
        <dbReference type="ChEBI" id="CHEBI:57287"/>
        <dbReference type="ChEBI" id="CHEBI:57288"/>
        <dbReference type="ChEBI" id="CHEBI:64718"/>
        <dbReference type="ChEBI" id="CHEBI:83683"/>
        <dbReference type="EC" id="2.3.1.266"/>
    </reaction>
</comment>
<evidence type="ECO:0000313" key="6">
    <source>
        <dbReference type="Proteomes" id="UP000283644"/>
    </source>
</evidence>
<dbReference type="CDD" id="cd04301">
    <property type="entry name" value="NAT_SF"/>
    <property type="match status" value="1"/>
</dbReference>
<dbReference type="GO" id="GO:0005737">
    <property type="term" value="C:cytoplasm"/>
    <property type="evidence" value="ECO:0007669"/>
    <property type="project" value="UniProtKB-SubCell"/>
</dbReference>
<dbReference type="InterPro" id="IPR016181">
    <property type="entry name" value="Acyl_CoA_acyltransferase"/>
</dbReference>
<reference evidence="5 6" key="1">
    <citation type="submission" date="2018-09" db="EMBL/GenBank/DDBJ databases">
        <title>Genome sequencing of Nocardioides immobilis CCTCC AB 2017083 for comparison to Nocardioides silvaticus.</title>
        <authorList>
            <person name="Li C."/>
            <person name="Wang G."/>
        </authorList>
    </citation>
    <scope>NUCLEOTIDE SEQUENCE [LARGE SCALE GENOMIC DNA]</scope>
    <source>
        <strain evidence="5 6">CCTCC AB 2017083</strain>
    </source>
</reference>
<evidence type="ECO:0000256" key="2">
    <source>
        <dbReference type="ARBA" id="ARBA00023315"/>
    </source>
</evidence>
<dbReference type="EMBL" id="QXGH01000009">
    <property type="protein sequence ID" value="RHW29013.1"/>
    <property type="molecule type" value="Genomic_DNA"/>
</dbReference>
<dbReference type="EC" id="2.3.1.266" evidence="3"/>